<organism evidence="1 2">
    <name type="scientific">Lithospermum erythrorhizon</name>
    <name type="common">Purple gromwell</name>
    <name type="synonym">Lithospermum officinale var. erythrorhizon</name>
    <dbReference type="NCBI Taxonomy" id="34254"/>
    <lineage>
        <taxon>Eukaryota</taxon>
        <taxon>Viridiplantae</taxon>
        <taxon>Streptophyta</taxon>
        <taxon>Embryophyta</taxon>
        <taxon>Tracheophyta</taxon>
        <taxon>Spermatophyta</taxon>
        <taxon>Magnoliopsida</taxon>
        <taxon>eudicotyledons</taxon>
        <taxon>Gunneridae</taxon>
        <taxon>Pentapetalae</taxon>
        <taxon>asterids</taxon>
        <taxon>lamiids</taxon>
        <taxon>Boraginales</taxon>
        <taxon>Boraginaceae</taxon>
        <taxon>Boraginoideae</taxon>
        <taxon>Lithospermeae</taxon>
        <taxon>Lithospermum</taxon>
    </lineage>
</organism>
<reference evidence="1 2" key="1">
    <citation type="submission" date="2024-01" db="EMBL/GenBank/DDBJ databases">
        <title>The complete chloroplast genome sequence of Lithospermum erythrorhizon: insights into the phylogenetic relationship among Boraginaceae species and the maternal lineages of purple gromwells.</title>
        <authorList>
            <person name="Okada T."/>
            <person name="Watanabe K."/>
        </authorList>
    </citation>
    <scope>NUCLEOTIDE SEQUENCE [LARGE SCALE GENOMIC DNA]</scope>
</reference>
<dbReference type="PANTHER" id="PTHR33702">
    <property type="entry name" value="BNAA09G40010D PROTEIN"/>
    <property type="match status" value="1"/>
</dbReference>
<proteinExistence type="predicted"/>
<name>A0AAV3Q1X7_LITER</name>
<dbReference type="PANTHER" id="PTHR33702:SF16">
    <property type="match status" value="1"/>
</dbReference>
<evidence type="ECO:0000313" key="2">
    <source>
        <dbReference type="Proteomes" id="UP001454036"/>
    </source>
</evidence>
<dbReference type="EMBL" id="BAABME010002912">
    <property type="protein sequence ID" value="GAA0156620.1"/>
    <property type="molecule type" value="Genomic_DNA"/>
</dbReference>
<dbReference type="Proteomes" id="UP001454036">
    <property type="component" value="Unassembled WGS sequence"/>
</dbReference>
<comment type="caution">
    <text evidence="1">The sequence shown here is derived from an EMBL/GenBank/DDBJ whole genome shotgun (WGS) entry which is preliminary data.</text>
</comment>
<sequence>MDIILNPFSGNVKRYWRRREYERVDSTKGRRNMKVVRFGGTPKRSWRFRVVRKLHLRIVSPIKLWTKFKNAYINMMLHLAGNNGTTTSIFGGKRIPKSRQVTSKYSSIEFENRLVFEIYKNLVASMELYN</sequence>
<keyword evidence="2" id="KW-1185">Reference proteome</keyword>
<gene>
    <name evidence="1" type="ORF">LIER_14073</name>
</gene>
<accession>A0AAV3Q1X7</accession>
<evidence type="ECO:0000313" key="1">
    <source>
        <dbReference type="EMBL" id="GAA0156620.1"/>
    </source>
</evidence>
<protein>
    <submittedName>
        <fullName evidence="1">Uncharacterized protein</fullName>
    </submittedName>
</protein>
<dbReference type="AlphaFoldDB" id="A0AAV3Q1X7"/>